<feature type="domain" description="Transcription elongation factor GreA/GreB C-terminal" evidence="8">
    <location>
        <begin position="86"/>
        <end position="161"/>
    </location>
</feature>
<evidence type="ECO:0000313" key="10">
    <source>
        <dbReference type="EMBL" id="EKD66235.1"/>
    </source>
</evidence>
<evidence type="ECO:0000259" key="9">
    <source>
        <dbReference type="Pfam" id="PF03449"/>
    </source>
</evidence>
<evidence type="ECO:0000256" key="3">
    <source>
        <dbReference type="ARBA" id="ARBA00023015"/>
    </source>
</evidence>
<dbReference type="GO" id="GO:0006354">
    <property type="term" value="P:DNA-templated transcription elongation"/>
    <property type="evidence" value="ECO:0007669"/>
    <property type="project" value="TreeGrafter"/>
</dbReference>
<name>K2ADW4_9BACT</name>
<dbReference type="EMBL" id="AMFJ01021645">
    <property type="protein sequence ID" value="EKD66235.1"/>
    <property type="molecule type" value="Genomic_DNA"/>
</dbReference>
<dbReference type="InterPro" id="IPR023459">
    <property type="entry name" value="Tscrpt_elong_fac_GreA/B_fam"/>
</dbReference>
<keyword evidence="10" id="KW-0648">Protein biosynthesis</keyword>
<protein>
    <recommendedName>
        <fullName evidence="2">Transcription elongation factor GreA</fullName>
    </recommendedName>
    <alternativeName>
        <fullName evidence="6">Transcript cleavage factor GreA</fullName>
    </alternativeName>
</protein>
<evidence type="ECO:0000256" key="7">
    <source>
        <dbReference type="SAM" id="Coils"/>
    </source>
</evidence>
<evidence type="ECO:0000256" key="2">
    <source>
        <dbReference type="ARBA" id="ARBA00013729"/>
    </source>
</evidence>
<evidence type="ECO:0000256" key="4">
    <source>
        <dbReference type="ARBA" id="ARBA00023125"/>
    </source>
</evidence>
<feature type="domain" description="Transcription elongation factor GreA/GreB N-terminal" evidence="9">
    <location>
        <begin position="5"/>
        <end position="74"/>
    </location>
</feature>
<dbReference type="PANTHER" id="PTHR30437">
    <property type="entry name" value="TRANSCRIPTION ELONGATION FACTOR GREA"/>
    <property type="match status" value="1"/>
</dbReference>
<evidence type="ECO:0000259" key="8">
    <source>
        <dbReference type="Pfam" id="PF01272"/>
    </source>
</evidence>
<dbReference type="FunFam" id="1.10.287.180:FF:000001">
    <property type="entry name" value="Transcription elongation factor GreA"/>
    <property type="match status" value="1"/>
</dbReference>
<keyword evidence="4" id="KW-0238">DNA-binding</keyword>
<dbReference type="GO" id="GO:0070063">
    <property type="term" value="F:RNA polymerase binding"/>
    <property type="evidence" value="ECO:0007669"/>
    <property type="project" value="InterPro"/>
</dbReference>
<gene>
    <name evidence="10" type="ORF">ACD_49C00059G0008</name>
</gene>
<dbReference type="SUPFAM" id="SSF54534">
    <property type="entry name" value="FKBP-like"/>
    <property type="match status" value="1"/>
</dbReference>
<keyword evidence="5" id="KW-0804">Transcription</keyword>
<evidence type="ECO:0000256" key="6">
    <source>
        <dbReference type="ARBA" id="ARBA00030776"/>
    </source>
</evidence>
<accession>K2ADW4</accession>
<dbReference type="InterPro" id="IPR036953">
    <property type="entry name" value="GreA/GreB_C_sf"/>
</dbReference>
<keyword evidence="7" id="KW-0175">Coiled coil</keyword>
<dbReference type="GO" id="GO:0032784">
    <property type="term" value="P:regulation of DNA-templated transcription elongation"/>
    <property type="evidence" value="ECO:0007669"/>
    <property type="project" value="InterPro"/>
</dbReference>
<dbReference type="InterPro" id="IPR001437">
    <property type="entry name" value="Tscrpt_elong_fac_GreA/B_C"/>
</dbReference>
<evidence type="ECO:0000256" key="1">
    <source>
        <dbReference type="ARBA" id="ARBA00008213"/>
    </source>
</evidence>
<dbReference type="Gene3D" id="3.10.50.30">
    <property type="entry name" value="Transcription elongation factor, GreA/GreB, C-terminal domain"/>
    <property type="match status" value="1"/>
</dbReference>
<comment type="caution">
    <text evidence="10">The sequence shown here is derived from an EMBL/GenBank/DDBJ whole genome shotgun (WGS) entry which is preliminary data.</text>
</comment>
<dbReference type="AlphaFoldDB" id="K2ADW4"/>
<evidence type="ECO:0000256" key="5">
    <source>
        <dbReference type="ARBA" id="ARBA00023163"/>
    </source>
</evidence>
<keyword evidence="3" id="KW-0805">Transcription regulation</keyword>
<organism evidence="10">
    <name type="scientific">uncultured bacterium</name>
    <name type="common">gcode 4</name>
    <dbReference type="NCBI Taxonomy" id="1234023"/>
    <lineage>
        <taxon>Bacteria</taxon>
        <taxon>environmental samples</taxon>
    </lineage>
</organism>
<feature type="coiled-coil region" evidence="7">
    <location>
        <begin position="12"/>
        <end position="69"/>
    </location>
</feature>
<dbReference type="PANTHER" id="PTHR30437:SF4">
    <property type="entry name" value="TRANSCRIPTION ELONGATION FACTOR GREA"/>
    <property type="match status" value="1"/>
</dbReference>
<dbReference type="PIRSF" id="PIRSF006092">
    <property type="entry name" value="GreA_GreB"/>
    <property type="match status" value="1"/>
</dbReference>
<proteinExistence type="inferred from homology"/>
<dbReference type="SUPFAM" id="SSF46557">
    <property type="entry name" value="GreA transcript cleavage protein, N-terminal domain"/>
    <property type="match status" value="1"/>
</dbReference>
<dbReference type="InterPro" id="IPR022691">
    <property type="entry name" value="Tscrpt_elong_fac_GreA/B_N"/>
</dbReference>
<reference evidence="10" key="1">
    <citation type="journal article" date="2012" name="Science">
        <title>Fermentation, hydrogen, and sulfur metabolism in multiple uncultivated bacterial phyla.</title>
        <authorList>
            <person name="Wrighton K.C."/>
            <person name="Thomas B.C."/>
            <person name="Sharon I."/>
            <person name="Miller C.S."/>
            <person name="Castelle C.J."/>
            <person name="VerBerkmoes N.C."/>
            <person name="Wilkins M.J."/>
            <person name="Hettich R.L."/>
            <person name="Lipton M.S."/>
            <person name="Williams K.H."/>
            <person name="Long P.E."/>
            <person name="Banfield J.F."/>
        </authorList>
    </citation>
    <scope>NUCLEOTIDE SEQUENCE [LARGE SCALE GENOMIC DNA]</scope>
</reference>
<dbReference type="InterPro" id="IPR036805">
    <property type="entry name" value="Tscrpt_elong_fac_GreA/B_N_sf"/>
</dbReference>
<keyword evidence="10" id="KW-0251">Elongation factor</keyword>
<dbReference type="Pfam" id="PF01272">
    <property type="entry name" value="GreA_GreB"/>
    <property type="match status" value="1"/>
</dbReference>
<dbReference type="Gene3D" id="1.10.287.180">
    <property type="entry name" value="Transcription elongation factor, GreA/GreB, N-terminal domain"/>
    <property type="match status" value="1"/>
</dbReference>
<dbReference type="Pfam" id="PF03449">
    <property type="entry name" value="GreA_GreB_N"/>
    <property type="match status" value="1"/>
</dbReference>
<comment type="similarity">
    <text evidence="1">Belongs to the GreA/GreB family.</text>
</comment>
<dbReference type="GO" id="GO:0003746">
    <property type="term" value="F:translation elongation factor activity"/>
    <property type="evidence" value="ECO:0007669"/>
    <property type="project" value="UniProtKB-KW"/>
</dbReference>
<dbReference type="GO" id="GO:0003677">
    <property type="term" value="F:DNA binding"/>
    <property type="evidence" value="ECO:0007669"/>
    <property type="project" value="UniProtKB-KW"/>
</dbReference>
<sequence>MSKKILLTKDWLSEIQEELKILKDEKRFEIAEKLKEAISYWDLSENSEYEDARNEQAQVELRIIELEEILKNYELVSSKTSDKDWQKVNIWSLVTIVNNSEQHKWEKETFKIVWTTESDIYENKISNESPIWKVLLWKTIWDIAKWKSPSWEFSFKILEIK</sequence>